<accession>A0AB39ZGE3</accession>
<feature type="compositionally biased region" description="Acidic residues" evidence="2">
    <location>
        <begin position="159"/>
        <end position="170"/>
    </location>
</feature>
<protein>
    <submittedName>
        <fullName evidence="5">Leucine-rich repeat-containing protein DDB_G0290503</fullName>
    </submittedName>
</protein>
<keyword evidence="3" id="KW-0812">Transmembrane</keyword>
<evidence type="ECO:0000313" key="4">
    <source>
        <dbReference type="Proteomes" id="UP001652628"/>
    </source>
</evidence>
<keyword evidence="3" id="KW-0472">Membrane</keyword>
<keyword evidence="3" id="KW-1133">Transmembrane helix</keyword>
<evidence type="ECO:0000256" key="1">
    <source>
        <dbReference type="SAM" id="Coils"/>
    </source>
</evidence>
<gene>
    <name evidence="5" type="primary">LOC108012705</name>
</gene>
<dbReference type="Proteomes" id="UP001652628">
    <property type="component" value="Chromosome 3"/>
</dbReference>
<feature type="coiled-coil region" evidence="1">
    <location>
        <begin position="689"/>
        <end position="723"/>
    </location>
</feature>
<keyword evidence="1" id="KW-0175">Coiled coil</keyword>
<dbReference type="RefSeq" id="XP_016933621.3">
    <property type="nucleotide sequence ID" value="XM_017078132.3"/>
</dbReference>
<evidence type="ECO:0000313" key="5">
    <source>
        <dbReference type="RefSeq" id="XP_016933621.3"/>
    </source>
</evidence>
<feature type="coiled-coil region" evidence="1">
    <location>
        <begin position="582"/>
        <end position="649"/>
    </location>
</feature>
<feature type="compositionally biased region" description="Basic and acidic residues" evidence="2">
    <location>
        <begin position="176"/>
        <end position="185"/>
    </location>
</feature>
<feature type="region of interest" description="Disordered" evidence="2">
    <location>
        <begin position="157"/>
        <end position="185"/>
    </location>
</feature>
<evidence type="ECO:0000256" key="3">
    <source>
        <dbReference type="SAM" id="Phobius"/>
    </source>
</evidence>
<proteinExistence type="predicted"/>
<dbReference type="AlphaFoldDB" id="A0AB39ZGE3"/>
<sequence length="770" mass="89015">MKAIRCKSSSQVSRLVMVRLGLLIIYLVVVAAQKKSDIAYQIFRGDIEKYELCVKLIRVCRNVWDIAPDYADVDEATPEEKQVKDDEKADYRKGNCVPTGLSTYGEKLFWEMAAKWQKYIDDRFLIQNLFLVIKTTEKGRNTKVAFGKWQGWCNRTDISDETTETPDEDGSNVSEFNEREHSGKHCDEKSPFGEWIFSEIKASLRLGQNMKRFSEVLAGLGKDAKNKCCPYDSVRDRLEIIHDGLDFLRELQGIEPTAKPEYTDISSDLSRLKNRFANLNRVMYLRTGANYSTGKCCPNILNKLNDLKNNFEGNIKDLDSQKPSFDYQPLLDTEKSLEEIIFSQLKAIRQLESSLGNQQNKDNCCNHEKEQIDNIEKILRELNLENTLKDLSKLIDPLKERLASTNKTLSVTENQLTLKNENLQKLSSLYEKGCLQKGVFIKNLHSKVDNLEYTINNMSSIKSVNWPKLKKSLDAINEMVKQNSSVLTNITIVKTTIKETIKREGKADFDLELKNLSSVRFCSNDSIKLKARLEKINKGKSDTIAYYEKQENMVKKRFKEMQNHQKDLEPYDPKQNKGISQPNALQLEINQLERDIDNLTENGINKLDRQLQYTHLKFEIEKEQFDKKVQEQLKNINLFREEMKREQDRIDDRLAKLAAGIETPEEYDEKLSKLEASALEFPKQILSYERELLERIDAMDQQLKDLDNEMENTEHRADICDAECDFGALDSVDKLIGRVQTVREKLSARSTFKRTAKGKVVYRPKVKKTG</sequence>
<name>A0AB39ZGE3_DROSZ</name>
<evidence type="ECO:0000256" key="2">
    <source>
        <dbReference type="SAM" id="MobiDB-lite"/>
    </source>
</evidence>
<organism evidence="4 5">
    <name type="scientific">Drosophila suzukii</name>
    <name type="common">Spotted-wing drosophila fruit fly</name>
    <dbReference type="NCBI Taxonomy" id="28584"/>
    <lineage>
        <taxon>Eukaryota</taxon>
        <taxon>Metazoa</taxon>
        <taxon>Ecdysozoa</taxon>
        <taxon>Arthropoda</taxon>
        <taxon>Hexapoda</taxon>
        <taxon>Insecta</taxon>
        <taxon>Pterygota</taxon>
        <taxon>Neoptera</taxon>
        <taxon>Endopterygota</taxon>
        <taxon>Diptera</taxon>
        <taxon>Brachycera</taxon>
        <taxon>Muscomorpha</taxon>
        <taxon>Ephydroidea</taxon>
        <taxon>Drosophilidae</taxon>
        <taxon>Drosophila</taxon>
        <taxon>Sophophora</taxon>
    </lineage>
</organism>
<reference evidence="5" key="1">
    <citation type="submission" date="2025-08" db="UniProtKB">
        <authorList>
            <consortium name="RefSeq"/>
        </authorList>
    </citation>
    <scope>IDENTIFICATION</scope>
</reference>
<feature type="transmembrane region" description="Helical" evidence="3">
    <location>
        <begin position="12"/>
        <end position="32"/>
    </location>
</feature>
<keyword evidence="4" id="KW-1185">Reference proteome</keyword>
<dbReference type="GeneID" id="108012705"/>